<dbReference type="PANTHER" id="PTHR36803:SF1">
    <property type="entry name" value="PROTEIN CHLORORESPIRATORY REDUCTION 7, CHLOROPLASTIC"/>
    <property type="match status" value="1"/>
</dbReference>
<dbReference type="Gene3D" id="3.90.940.40">
    <property type="entry name" value="Protein CHLORORESPIRATORY REDUCTION 7"/>
    <property type="match status" value="1"/>
</dbReference>
<dbReference type="Proteomes" id="UP001190700">
    <property type="component" value="Unassembled WGS sequence"/>
</dbReference>
<dbReference type="InterPro" id="IPR021954">
    <property type="entry name" value="CRR7"/>
</dbReference>
<dbReference type="Pfam" id="PF12095">
    <property type="entry name" value="CRR7"/>
    <property type="match status" value="1"/>
</dbReference>
<reference evidence="1 2" key="1">
    <citation type="journal article" date="2015" name="Genome Biol. Evol.">
        <title>Comparative Genomics of a Bacterivorous Green Alga Reveals Evolutionary Causalities and Consequences of Phago-Mixotrophic Mode of Nutrition.</title>
        <authorList>
            <person name="Burns J.A."/>
            <person name="Paasch A."/>
            <person name="Narechania A."/>
            <person name="Kim E."/>
        </authorList>
    </citation>
    <scope>NUCLEOTIDE SEQUENCE [LARGE SCALE GENOMIC DNA]</scope>
    <source>
        <strain evidence="1 2">PLY_AMNH</strain>
    </source>
</reference>
<name>A0AAE0GU70_9CHLO</name>
<accession>A0AAE0GU70</accession>
<organism evidence="1 2">
    <name type="scientific">Cymbomonas tetramitiformis</name>
    <dbReference type="NCBI Taxonomy" id="36881"/>
    <lineage>
        <taxon>Eukaryota</taxon>
        <taxon>Viridiplantae</taxon>
        <taxon>Chlorophyta</taxon>
        <taxon>Pyramimonadophyceae</taxon>
        <taxon>Pyramimonadales</taxon>
        <taxon>Pyramimonadaceae</taxon>
        <taxon>Cymbomonas</taxon>
    </lineage>
</organism>
<dbReference type="InterPro" id="IPR038150">
    <property type="entry name" value="CRR7-like_sf"/>
</dbReference>
<gene>
    <name evidence="1" type="ORF">CYMTET_7969</name>
</gene>
<evidence type="ECO:0008006" key="3">
    <source>
        <dbReference type="Google" id="ProtNLM"/>
    </source>
</evidence>
<proteinExistence type="predicted"/>
<dbReference type="EMBL" id="LGRX02002305">
    <property type="protein sequence ID" value="KAK3284377.1"/>
    <property type="molecule type" value="Genomic_DNA"/>
</dbReference>
<protein>
    <recommendedName>
        <fullName evidence="3">Chlororespiratory reduction 7</fullName>
    </recommendedName>
</protein>
<keyword evidence="2" id="KW-1185">Reference proteome</keyword>
<dbReference type="AlphaFoldDB" id="A0AAE0GU70"/>
<dbReference type="GO" id="GO:0009570">
    <property type="term" value="C:chloroplast stroma"/>
    <property type="evidence" value="ECO:0007669"/>
    <property type="project" value="TreeGrafter"/>
</dbReference>
<dbReference type="PANTHER" id="PTHR36803">
    <property type="entry name" value="PROTEIN CHLORORESPIRATORY REDUCTION 7, CHLOROPLASTIC"/>
    <property type="match status" value="1"/>
</dbReference>
<comment type="caution">
    <text evidence="1">The sequence shown here is derived from an EMBL/GenBank/DDBJ whole genome shotgun (WGS) entry which is preliminary data.</text>
</comment>
<sequence length="158" mass="17490">MNSYAHLPSSQVVGCLLRSVPTSRTKLHMALPSQGSRFLAGANAQHVRLQITRRRTKRCGGVHGVKVEARRGSRDVMFNDESNYVLLEPGKDEEFVTGDELQAKLTSVLDNWDGPLPTDLQGYESSGAAAEYLIEGVCELDLEDGQGSLQWFQVRLEQ</sequence>
<evidence type="ECO:0000313" key="1">
    <source>
        <dbReference type="EMBL" id="KAK3284377.1"/>
    </source>
</evidence>
<evidence type="ECO:0000313" key="2">
    <source>
        <dbReference type="Proteomes" id="UP001190700"/>
    </source>
</evidence>